<dbReference type="EMBL" id="PVNG01000016">
    <property type="protein sequence ID" value="PRX60794.1"/>
    <property type="molecule type" value="Genomic_DNA"/>
</dbReference>
<accession>A0A2T0MRC0</accession>
<keyword evidence="2" id="KW-1185">Reference proteome</keyword>
<dbReference type="AlphaFoldDB" id="A0A2T0MRC0"/>
<dbReference type="OrthoDB" id="8417725at2"/>
<evidence type="ECO:0000313" key="2">
    <source>
        <dbReference type="Proteomes" id="UP000238312"/>
    </source>
</evidence>
<sequence length="242" mass="26615">MGHGFELPQEAQVGASPEEVWEAISTGPGIDSWFMGRTEVADGVVRTAFGPFELPPSTVTEAEPPARLAHGSDKGEDGRFVAYEFMIEGRERSSTVIRMVTSGFLPGDDWQDEFEAMSRGLEMYFATLVEYLNHFAGRAATPLTEFSPPVTDWPHAWERLNAALGGPPSPGDRIRFGPGDGVEGVVFYRNSQTVGVRTGDAIYRFLQGFGGSMIASHLLFDGGGEEQGTRWREWLRELYDTA</sequence>
<dbReference type="Gene3D" id="3.30.530.20">
    <property type="match status" value="1"/>
</dbReference>
<dbReference type="RefSeq" id="WP_106246736.1">
    <property type="nucleotide sequence ID" value="NZ_JBFAIL010000018.1"/>
</dbReference>
<dbReference type="SUPFAM" id="SSF55961">
    <property type="entry name" value="Bet v1-like"/>
    <property type="match status" value="1"/>
</dbReference>
<comment type="caution">
    <text evidence="1">The sequence shown here is derived from an EMBL/GenBank/DDBJ whole genome shotgun (WGS) entry which is preliminary data.</text>
</comment>
<dbReference type="Proteomes" id="UP000238312">
    <property type="component" value="Unassembled WGS sequence"/>
</dbReference>
<protein>
    <submittedName>
        <fullName evidence="1">Uncharacterized protein YndB with AHSA1/START domain</fullName>
    </submittedName>
</protein>
<dbReference type="InterPro" id="IPR023393">
    <property type="entry name" value="START-like_dom_sf"/>
</dbReference>
<gene>
    <name evidence="1" type="ORF">B0I32_116185</name>
</gene>
<evidence type="ECO:0000313" key="1">
    <source>
        <dbReference type="EMBL" id="PRX60794.1"/>
    </source>
</evidence>
<proteinExistence type="predicted"/>
<dbReference type="CDD" id="cd07814">
    <property type="entry name" value="SRPBCC_CalC_Aha1-like"/>
    <property type="match status" value="1"/>
</dbReference>
<organism evidence="1 2">
    <name type="scientific">Nonomuraea fuscirosea</name>
    <dbReference type="NCBI Taxonomy" id="1291556"/>
    <lineage>
        <taxon>Bacteria</taxon>
        <taxon>Bacillati</taxon>
        <taxon>Actinomycetota</taxon>
        <taxon>Actinomycetes</taxon>
        <taxon>Streptosporangiales</taxon>
        <taxon>Streptosporangiaceae</taxon>
        <taxon>Nonomuraea</taxon>
    </lineage>
</organism>
<name>A0A2T0MRC0_9ACTN</name>
<reference evidence="1 2" key="1">
    <citation type="submission" date="2018-03" db="EMBL/GenBank/DDBJ databases">
        <title>Genomic Encyclopedia of Type Strains, Phase III (KMG-III): the genomes of soil and plant-associated and newly described type strains.</title>
        <authorList>
            <person name="Whitman W."/>
        </authorList>
    </citation>
    <scope>NUCLEOTIDE SEQUENCE [LARGE SCALE GENOMIC DNA]</scope>
    <source>
        <strain evidence="1 2">CGMCC 4.7104</strain>
    </source>
</reference>